<dbReference type="InterPro" id="IPR006935">
    <property type="entry name" value="Helicase/UvrB_N"/>
</dbReference>
<dbReference type="Pfam" id="PF04851">
    <property type="entry name" value="ResIII"/>
    <property type="match status" value="1"/>
</dbReference>
<evidence type="ECO:0000256" key="2">
    <source>
        <dbReference type="ARBA" id="ARBA00022801"/>
    </source>
</evidence>
<accession>A0A0S6W659</accession>
<keyword evidence="9" id="KW-1185">Reference proteome</keyword>
<reference evidence="8" key="1">
    <citation type="journal article" date="2015" name="PeerJ">
        <title>First genomic representation of candidate bacterial phylum KSB3 points to enhanced environmental sensing as a trigger of wastewater bulking.</title>
        <authorList>
            <person name="Sekiguchi Y."/>
            <person name="Ohashi A."/>
            <person name="Parks D.H."/>
            <person name="Yamauchi T."/>
            <person name="Tyson G.W."/>
            <person name="Hugenholtz P."/>
        </authorList>
    </citation>
    <scope>NUCLEOTIDE SEQUENCE [LARGE SCALE GENOMIC DNA]</scope>
</reference>
<dbReference type="InterPro" id="IPR049730">
    <property type="entry name" value="SNF2/RAD54-like_C"/>
</dbReference>
<dbReference type="Gene3D" id="3.40.50.300">
    <property type="entry name" value="P-loop containing nucleotide triphosphate hydrolases"/>
    <property type="match status" value="1"/>
</dbReference>
<evidence type="ECO:0000313" key="9">
    <source>
        <dbReference type="Proteomes" id="UP000030661"/>
    </source>
</evidence>
<protein>
    <submittedName>
        <fullName evidence="8">Helicase domain protein</fullName>
    </submittedName>
</protein>
<evidence type="ECO:0000256" key="1">
    <source>
        <dbReference type="ARBA" id="ARBA00022741"/>
    </source>
</evidence>
<dbReference type="PANTHER" id="PTHR10799">
    <property type="entry name" value="SNF2/RAD54 HELICASE FAMILY"/>
    <property type="match status" value="1"/>
</dbReference>
<evidence type="ECO:0000259" key="7">
    <source>
        <dbReference type="PROSITE" id="PS51194"/>
    </source>
</evidence>
<evidence type="ECO:0000313" key="8">
    <source>
        <dbReference type="EMBL" id="GAK55080.1"/>
    </source>
</evidence>
<evidence type="ECO:0000256" key="3">
    <source>
        <dbReference type="ARBA" id="ARBA00022806"/>
    </source>
</evidence>
<organism evidence="8">
    <name type="scientific">Vecturithrix granuli</name>
    <dbReference type="NCBI Taxonomy" id="1499967"/>
    <lineage>
        <taxon>Bacteria</taxon>
        <taxon>Candidatus Moduliflexota</taxon>
        <taxon>Candidatus Vecturitrichia</taxon>
        <taxon>Candidatus Vecturitrichales</taxon>
        <taxon>Candidatus Vecturitrichaceae</taxon>
        <taxon>Candidatus Vecturithrix</taxon>
    </lineage>
</organism>
<evidence type="ECO:0000256" key="4">
    <source>
        <dbReference type="ARBA" id="ARBA00022840"/>
    </source>
</evidence>
<dbReference type="CDD" id="cd18011">
    <property type="entry name" value="DEXDc_RapA"/>
    <property type="match status" value="1"/>
</dbReference>
<dbReference type="PROSITE" id="PS51192">
    <property type="entry name" value="HELICASE_ATP_BIND_1"/>
    <property type="match status" value="1"/>
</dbReference>
<dbReference type="SUPFAM" id="SSF52540">
    <property type="entry name" value="P-loop containing nucleoside triphosphate hydrolases"/>
    <property type="match status" value="2"/>
</dbReference>
<dbReference type="HOGENOM" id="CLU_009519_0_0_0"/>
<dbReference type="eggNOG" id="COG0553">
    <property type="taxonomic scope" value="Bacteria"/>
</dbReference>
<feature type="domain" description="Helicase C-terminal" evidence="7">
    <location>
        <begin position="473"/>
        <end position="632"/>
    </location>
</feature>
<feature type="coiled-coil region" evidence="5">
    <location>
        <begin position="894"/>
        <end position="921"/>
    </location>
</feature>
<feature type="coiled-coil region" evidence="5">
    <location>
        <begin position="442"/>
        <end position="484"/>
    </location>
</feature>
<dbReference type="PROSITE" id="PS51194">
    <property type="entry name" value="HELICASE_CTER"/>
    <property type="match status" value="1"/>
</dbReference>
<feature type="domain" description="Helicase ATP-binding" evidence="6">
    <location>
        <begin position="112"/>
        <end position="283"/>
    </location>
</feature>
<proteinExistence type="predicted"/>
<dbReference type="STRING" id="1499967.U27_01911"/>
<keyword evidence="5" id="KW-0175">Coiled coil</keyword>
<dbReference type="EMBL" id="DF820463">
    <property type="protein sequence ID" value="GAK55080.1"/>
    <property type="molecule type" value="Genomic_DNA"/>
</dbReference>
<dbReference type="InterPro" id="IPR057342">
    <property type="entry name" value="DEXDc_RapA"/>
</dbReference>
<gene>
    <name evidence="8" type="ORF">U27_01911</name>
</gene>
<dbReference type="Proteomes" id="UP000030661">
    <property type="component" value="Unassembled WGS sequence"/>
</dbReference>
<dbReference type="InterPro" id="IPR038718">
    <property type="entry name" value="SNF2-like_sf"/>
</dbReference>
<sequence>MAEKFLQGTIITGPNWPEPVEIKLIEETGDYVHIVGATKHSRQHIDQLLSKAEFAQLQPDRVHTNFSAEAWKVFLALETLRYRFASMYDPLIAMNASKVDPLPHQIEAVYGCILKKPRIRFLIADDPGAGKTIMAGLLIKELKIRQLVKRILIVAPGHLRDQWRRELKERFEEIFIPVGRQYLDALFGQNVWMRENQVVTSLDFAKREDILPSIAAAHFDLIIVDEAHKMSAYRYGEKIDKTSRYKLGETLSNTCEHLLFLTATPHKGDPENFRLFLDLIEPGFFATNELVAESVKSKDNPLFIRRIKEDLQDFEGKPLFLPRHVHTVGFHWKTTSPHEVELYNALSHYVETQYNKALAKDKRRNIAFALVILQRRLASSTYALLKSLERRKKRLEEYLQGAAGNQKFSENAFDFESVEDMSEEERWREEEIWETLSVAENRAELEKEIRILAKLIEQAAAIIQQEEEIKLKEFKRALQELSAKYQDPQDKKILVFTESRDTLDYLENKIRAWGYRTNTIHGGMKLEERIKAEGIFKHETDVLIATEAAGEGINLQFCHLMLNYDIPWNPNRLEQRMGRIHRYGQQKEVFVFNLVALDTREGMVLHTLFEKLDEIRNAMGSDKVFDVLDEVLYQQNLAQLMLEAAAHARSMEDILQELDIKVDEEYIQRIKENLGESLATRYIDYTRIKAMAQIAREHRLIPEYTESFFKKALLKAGGKFRKRKDGFLAIESIPFEIRALAEDDTFKKAYGDLLRRYPKATFDKEIAFKHQDAEFLCFGHPLFEAMMLYIEQTCSDALLTGATFLDPDGLLDGYIVFYEGEIRDGIGSAAGKRLFSFYVQGQQVKPFPAAGIWDLAEASHLLPTPCPSQEGNKSEFPSWEGQGVGIEQITSISNTQAINALENYKQELLQERQRQAAIKEKYGVQSLEYLDWKLDGELIALLGRQEQGENVDLVIRNKQERKASYGKALNELKAQIGKEKSLTMSMPRFKGIIRVVPATLVEPDMRSDPEVERIGMEISMAYEQQQQRIPEDVADQNLGFDIRSRDPKTKDIRYIEVKARSTRAAVALTQNEWFKAKQFKDAYYLYVVLNTAAEPKLYIIQNPAENVNAEEKIEVVRYIIPLTQIQEKGKLNN</sequence>
<dbReference type="GO" id="GO:0003677">
    <property type="term" value="F:DNA binding"/>
    <property type="evidence" value="ECO:0007669"/>
    <property type="project" value="InterPro"/>
</dbReference>
<evidence type="ECO:0000256" key="5">
    <source>
        <dbReference type="SAM" id="Coils"/>
    </source>
</evidence>
<name>A0A0S6W659_VECG1</name>
<keyword evidence="1" id="KW-0547">Nucleotide-binding</keyword>
<dbReference type="InterPro" id="IPR024975">
    <property type="entry name" value="NOV_C"/>
</dbReference>
<keyword evidence="3 8" id="KW-0347">Helicase</keyword>
<dbReference type="Pfam" id="PF00271">
    <property type="entry name" value="Helicase_C"/>
    <property type="match status" value="1"/>
</dbReference>
<dbReference type="Gene3D" id="3.40.50.10810">
    <property type="entry name" value="Tandem AAA-ATPase domain"/>
    <property type="match status" value="1"/>
</dbReference>
<dbReference type="InterPro" id="IPR027417">
    <property type="entry name" value="P-loop_NTPase"/>
</dbReference>
<dbReference type="SMART" id="SM00490">
    <property type="entry name" value="HELICc"/>
    <property type="match status" value="1"/>
</dbReference>
<dbReference type="InterPro" id="IPR014001">
    <property type="entry name" value="Helicase_ATP-bd"/>
</dbReference>
<dbReference type="SMART" id="SM00487">
    <property type="entry name" value="DEXDc"/>
    <property type="match status" value="1"/>
</dbReference>
<keyword evidence="2" id="KW-0378">Hydrolase</keyword>
<dbReference type="Pfam" id="PF13020">
    <property type="entry name" value="NOV_C"/>
    <property type="match status" value="1"/>
</dbReference>
<dbReference type="CDD" id="cd18793">
    <property type="entry name" value="SF2_C_SNF"/>
    <property type="match status" value="1"/>
</dbReference>
<dbReference type="GO" id="GO:0005524">
    <property type="term" value="F:ATP binding"/>
    <property type="evidence" value="ECO:0007669"/>
    <property type="project" value="InterPro"/>
</dbReference>
<dbReference type="GO" id="GO:0004386">
    <property type="term" value="F:helicase activity"/>
    <property type="evidence" value="ECO:0007669"/>
    <property type="project" value="UniProtKB-KW"/>
</dbReference>
<dbReference type="GO" id="GO:0016787">
    <property type="term" value="F:hydrolase activity"/>
    <property type="evidence" value="ECO:0007669"/>
    <property type="project" value="UniProtKB-KW"/>
</dbReference>
<evidence type="ECO:0000259" key="6">
    <source>
        <dbReference type="PROSITE" id="PS51192"/>
    </source>
</evidence>
<keyword evidence="4" id="KW-0067">ATP-binding</keyword>
<dbReference type="AlphaFoldDB" id="A0A0S6W659"/>
<dbReference type="InterPro" id="IPR001650">
    <property type="entry name" value="Helicase_C-like"/>
</dbReference>